<dbReference type="EMBL" id="UOEU01001097">
    <property type="protein sequence ID" value="VAW43507.1"/>
    <property type="molecule type" value="Genomic_DNA"/>
</dbReference>
<name>A0A3B0VYL5_9ZZZZ</name>
<organism evidence="2">
    <name type="scientific">hydrothermal vent metagenome</name>
    <dbReference type="NCBI Taxonomy" id="652676"/>
    <lineage>
        <taxon>unclassified sequences</taxon>
        <taxon>metagenomes</taxon>
        <taxon>ecological metagenomes</taxon>
    </lineage>
</organism>
<gene>
    <name evidence="2" type="ORF">MNBD_CHLOROFLEXI01-5229</name>
</gene>
<feature type="region of interest" description="Disordered" evidence="1">
    <location>
        <begin position="22"/>
        <end position="52"/>
    </location>
</feature>
<reference evidence="2" key="1">
    <citation type="submission" date="2018-06" db="EMBL/GenBank/DDBJ databases">
        <authorList>
            <person name="Zhirakovskaya E."/>
        </authorList>
    </citation>
    <scope>NUCLEOTIDE SEQUENCE</scope>
</reference>
<dbReference type="PROSITE" id="PS51257">
    <property type="entry name" value="PROKAR_LIPOPROTEIN"/>
    <property type="match status" value="1"/>
</dbReference>
<evidence type="ECO:0000256" key="1">
    <source>
        <dbReference type="SAM" id="MobiDB-lite"/>
    </source>
</evidence>
<proteinExistence type="predicted"/>
<feature type="compositionally biased region" description="Polar residues" evidence="1">
    <location>
        <begin position="22"/>
        <end position="33"/>
    </location>
</feature>
<accession>A0A3B0VYL5</accession>
<protein>
    <submittedName>
        <fullName evidence="2">Uncharacterized protein</fullName>
    </submittedName>
</protein>
<evidence type="ECO:0000313" key="2">
    <source>
        <dbReference type="EMBL" id="VAW43507.1"/>
    </source>
</evidence>
<sequence length="183" mass="19093">MKRFFLLLTIIVGITAVSCAPATNNEDSSNPFKNNGGGLNSAPEADPDIFPRVTITPGGNLVELETLPDGADGYPVPPTPTPRPDGYVVPTQPPPLSAYPEATGTLVWILKPVGEQCAEAPATPDLQTAVADMVAFGIPVVASEVVEMLVCSACGCPTSAHFRMQIDMGFLGNAEALGWVAEQ</sequence>
<dbReference type="AlphaFoldDB" id="A0A3B0VYL5"/>